<dbReference type="InterPro" id="IPR025799">
    <property type="entry name" value="Arg_MeTrfase"/>
</dbReference>
<evidence type="ECO:0000256" key="4">
    <source>
        <dbReference type="PROSITE-ProRule" id="PRU01015"/>
    </source>
</evidence>
<dbReference type="GO" id="GO:0042054">
    <property type="term" value="F:histone methyltransferase activity"/>
    <property type="evidence" value="ECO:0007669"/>
    <property type="project" value="TreeGrafter"/>
</dbReference>
<organism evidence="6 7">
    <name type="scientific">Blyttiomyces helicus</name>
    <dbReference type="NCBI Taxonomy" id="388810"/>
    <lineage>
        <taxon>Eukaryota</taxon>
        <taxon>Fungi</taxon>
        <taxon>Fungi incertae sedis</taxon>
        <taxon>Chytridiomycota</taxon>
        <taxon>Chytridiomycota incertae sedis</taxon>
        <taxon>Chytridiomycetes</taxon>
        <taxon>Chytridiomycetes incertae sedis</taxon>
        <taxon>Blyttiomyces</taxon>
    </lineage>
</organism>
<accession>A0A4V1IQR4</accession>
<gene>
    <name evidence="6" type="ORF">BDK51DRAFT_46537</name>
</gene>
<dbReference type="FunFam" id="2.70.160.11:FF:000001">
    <property type="entry name" value="Blast:Protein arginine N-methyltransferase 1"/>
    <property type="match status" value="1"/>
</dbReference>
<dbReference type="PROSITE" id="PS51678">
    <property type="entry name" value="SAM_MT_PRMT"/>
    <property type="match status" value="1"/>
</dbReference>
<dbReference type="InterPro" id="IPR029063">
    <property type="entry name" value="SAM-dependent_MTases_sf"/>
</dbReference>
<feature type="domain" description="Protein arginine N-methyltransferase" evidence="5">
    <location>
        <begin position="3"/>
        <end position="165"/>
    </location>
</feature>
<dbReference type="EMBL" id="KZ997399">
    <property type="protein sequence ID" value="RKO87467.1"/>
    <property type="molecule type" value="Genomic_DNA"/>
</dbReference>
<name>A0A4V1IQR4_9FUNG</name>
<keyword evidence="7" id="KW-1185">Reference proteome</keyword>
<evidence type="ECO:0000313" key="7">
    <source>
        <dbReference type="Proteomes" id="UP000269721"/>
    </source>
</evidence>
<evidence type="ECO:0000256" key="2">
    <source>
        <dbReference type="ARBA" id="ARBA00022679"/>
    </source>
</evidence>
<dbReference type="InterPro" id="IPR055135">
    <property type="entry name" value="PRMT_dom"/>
</dbReference>
<sequence>MPDKATMYISAIEDGEYMEEKIGFWETVYGFNMSHIKSLALREPLVDTVNGQAVATTAYPYREIDLYTVKIEDLAFEVPFEIVASRDDYVHAFISYFDIDFSACHKPVRFSTGPAAKYTHWKQTVFYLEDYLTVKKGEKIEGTFKLGYNEKNHRDLDIAITYRHEGALETKSATHRYKMC</sequence>
<evidence type="ECO:0000313" key="6">
    <source>
        <dbReference type="EMBL" id="RKO87467.1"/>
    </source>
</evidence>
<dbReference type="SUPFAM" id="SSF53335">
    <property type="entry name" value="S-adenosyl-L-methionine-dependent methyltransferases"/>
    <property type="match status" value="1"/>
</dbReference>
<protein>
    <submittedName>
        <fullName evidence="6">S-adenosyl-L-methionine-dependent methyltransferase</fullName>
    </submittedName>
</protein>
<dbReference type="GO" id="GO:0032259">
    <property type="term" value="P:methylation"/>
    <property type="evidence" value="ECO:0007669"/>
    <property type="project" value="UniProtKB-KW"/>
</dbReference>
<evidence type="ECO:0000259" key="5">
    <source>
        <dbReference type="Pfam" id="PF22528"/>
    </source>
</evidence>
<dbReference type="PANTHER" id="PTHR11006:SF53">
    <property type="entry name" value="PROTEIN ARGININE N-METHYLTRANSFERASE 3"/>
    <property type="match status" value="1"/>
</dbReference>
<keyword evidence="3 4" id="KW-0949">S-adenosyl-L-methionine</keyword>
<keyword evidence="1 4" id="KW-0489">Methyltransferase</keyword>
<evidence type="ECO:0000256" key="1">
    <source>
        <dbReference type="ARBA" id="ARBA00022603"/>
    </source>
</evidence>
<dbReference type="Proteomes" id="UP000269721">
    <property type="component" value="Unassembled WGS sequence"/>
</dbReference>
<keyword evidence="2 4" id="KW-0808">Transferase</keyword>
<dbReference type="GO" id="GO:0005634">
    <property type="term" value="C:nucleus"/>
    <property type="evidence" value="ECO:0007669"/>
    <property type="project" value="TreeGrafter"/>
</dbReference>
<dbReference type="AlphaFoldDB" id="A0A4V1IQR4"/>
<dbReference type="Pfam" id="PF22528">
    <property type="entry name" value="PRMT_C"/>
    <property type="match status" value="1"/>
</dbReference>
<proteinExistence type="predicted"/>
<dbReference type="PANTHER" id="PTHR11006">
    <property type="entry name" value="PROTEIN ARGININE N-METHYLTRANSFERASE"/>
    <property type="match status" value="1"/>
</dbReference>
<dbReference type="OrthoDB" id="7848332at2759"/>
<evidence type="ECO:0000256" key="3">
    <source>
        <dbReference type="ARBA" id="ARBA00022691"/>
    </source>
</evidence>
<reference evidence="7" key="1">
    <citation type="journal article" date="2018" name="Nat. Microbiol.">
        <title>Leveraging single-cell genomics to expand the fungal tree of life.</title>
        <authorList>
            <person name="Ahrendt S.R."/>
            <person name="Quandt C.A."/>
            <person name="Ciobanu D."/>
            <person name="Clum A."/>
            <person name="Salamov A."/>
            <person name="Andreopoulos B."/>
            <person name="Cheng J.F."/>
            <person name="Woyke T."/>
            <person name="Pelin A."/>
            <person name="Henrissat B."/>
            <person name="Reynolds N.K."/>
            <person name="Benny G.L."/>
            <person name="Smith M.E."/>
            <person name="James T.Y."/>
            <person name="Grigoriev I.V."/>
        </authorList>
    </citation>
    <scope>NUCLEOTIDE SEQUENCE [LARGE SCALE GENOMIC DNA]</scope>
</reference>
<dbReference type="Gene3D" id="2.70.160.11">
    <property type="entry name" value="Hnrnp arginine n-methyltransferase1"/>
    <property type="match status" value="1"/>
</dbReference>
<dbReference type="GO" id="GO:0016274">
    <property type="term" value="F:protein-arginine N-methyltransferase activity"/>
    <property type="evidence" value="ECO:0007669"/>
    <property type="project" value="InterPro"/>
</dbReference>